<proteinExistence type="predicted"/>
<keyword evidence="1" id="KW-0614">Plasmid</keyword>
<organism evidence="1">
    <name type="scientific">Leuconostoc citreum</name>
    <dbReference type="NCBI Taxonomy" id="33964"/>
    <lineage>
        <taxon>Bacteria</taxon>
        <taxon>Bacillati</taxon>
        <taxon>Bacillota</taxon>
        <taxon>Bacilli</taxon>
        <taxon>Lactobacillales</taxon>
        <taxon>Lactobacillaceae</taxon>
        <taxon>Leuconostoc</taxon>
    </lineage>
</organism>
<accession>Q8GC36</accession>
<dbReference type="EMBL" id="AJ493278">
    <property type="protein sequence ID" value="CAD38158.1"/>
    <property type="molecule type" value="Genomic_DNA"/>
</dbReference>
<name>Q8GC36_LEUCI</name>
<dbReference type="RefSeq" id="WP_011091106.1">
    <property type="nucleotide sequence ID" value="NC_004528.1"/>
</dbReference>
<sequence>MTRKYAQFEKDITRAIANLSGQQLPNCLPIWMRNIGINPGAVIIGATDIGPHDHKNKTDILVNLDHSGPLKISVKMQNADYMGNWYTHARIVEEFGQNISDKITKEVTDWSNRIAHDSSWENKPFVGVSISFGKRSCNTGIPLQQIFSEDECNKPVVAMGAGIGSDDSVANSLYASDIIPNNVGHLISSLEEMNYDNIVKFTGDFMLILRPVNPMTEGSNRYKNVFSQFVPNQPLSTQTTVTTMSKLNTLGSFKKVVNDGLNHNHILNNLEHKNIIVPRKQK</sequence>
<evidence type="ECO:0000313" key="1">
    <source>
        <dbReference type="EMBL" id="CAD38158.1"/>
    </source>
</evidence>
<protein>
    <submittedName>
        <fullName evidence="1">Uncharacterized protein</fullName>
    </submittedName>
</protein>
<reference evidence="1" key="1">
    <citation type="journal article" date="2004" name="FEMS Microbiol. Lett.">
        <title>A new vector, pGID052, for genetic transfer in Oenococcus oeni.</title>
        <authorList>
            <person name="Beltramo C."/>
            <person name="Oraby M."/>
            <person name="Bourel G."/>
            <person name="Garmyn D."/>
            <person name="Guzzo J."/>
        </authorList>
    </citation>
    <scope>NUCLEOTIDE SEQUENCE [LARGE SCALE GENOMIC DNA]</scope>
    <source>
        <strain evidence="1">22R</strain>
        <plasmid evidence="1">pLC22R</plasmid>
    </source>
</reference>
<dbReference type="AlphaFoldDB" id="Q8GC36"/>
<geneLocation type="plasmid" evidence="1">
    <name>pLC22R</name>
</geneLocation>